<evidence type="ECO:0000256" key="1">
    <source>
        <dbReference type="SAM" id="Phobius"/>
    </source>
</evidence>
<dbReference type="AlphaFoldDB" id="A0A2H3BHE3"/>
<proteinExistence type="predicted"/>
<keyword evidence="1" id="KW-0472">Membrane</keyword>
<keyword evidence="3" id="KW-1185">Reference proteome</keyword>
<dbReference type="EMBL" id="KZ293433">
    <property type="protein sequence ID" value="PBK68354.1"/>
    <property type="molecule type" value="Genomic_DNA"/>
</dbReference>
<name>A0A2H3BHE3_9AGAR</name>
<feature type="transmembrane region" description="Helical" evidence="1">
    <location>
        <begin position="139"/>
        <end position="166"/>
    </location>
</feature>
<organism evidence="2 3">
    <name type="scientific">Armillaria solidipes</name>
    <dbReference type="NCBI Taxonomy" id="1076256"/>
    <lineage>
        <taxon>Eukaryota</taxon>
        <taxon>Fungi</taxon>
        <taxon>Dikarya</taxon>
        <taxon>Basidiomycota</taxon>
        <taxon>Agaricomycotina</taxon>
        <taxon>Agaricomycetes</taxon>
        <taxon>Agaricomycetidae</taxon>
        <taxon>Agaricales</taxon>
        <taxon>Marasmiineae</taxon>
        <taxon>Physalacriaceae</taxon>
        <taxon>Armillaria</taxon>
    </lineage>
</organism>
<dbReference type="Proteomes" id="UP000218334">
    <property type="component" value="Unassembled WGS sequence"/>
</dbReference>
<evidence type="ECO:0000313" key="2">
    <source>
        <dbReference type="EMBL" id="PBK68354.1"/>
    </source>
</evidence>
<keyword evidence="1" id="KW-0812">Transmembrane</keyword>
<accession>A0A2H3BHE3</accession>
<sequence length="182" mass="20525">MPTAAVLIYTAKTFQDKLLTNRHYWFRRSTHYAVAIQCFQISDSASQANGDERCPTACLPASCTLLCRVRDAGPARFPAIFFICLRRIGAPVKDTCRPSIYAARLQCVLREQLRSFYDTVSLPIHIVVDWIAERTTGLLIIYSVCLLHGVSPVLLISMYANLILMFRLTRIILSPKNSDPSK</sequence>
<protein>
    <submittedName>
        <fullName evidence="2">Uncharacterized protein</fullName>
    </submittedName>
</protein>
<reference evidence="3" key="1">
    <citation type="journal article" date="2017" name="Nat. Ecol. Evol.">
        <title>Genome expansion and lineage-specific genetic innovations in the forest pathogenic fungi Armillaria.</title>
        <authorList>
            <person name="Sipos G."/>
            <person name="Prasanna A.N."/>
            <person name="Walter M.C."/>
            <person name="O'Connor E."/>
            <person name="Balint B."/>
            <person name="Krizsan K."/>
            <person name="Kiss B."/>
            <person name="Hess J."/>
            <person name="Varga T."/>
            <person name="Slot J."/>
            <person name="Riley R."/>
            <person name="Boka B."/>
            <person name="Rigling D."/>
            <person name="Barry K."/>
            <person name="Lee J."/>
            <person name="Mihaltcheva S."/>
            <person name="LaButti K."/>
            <person name="Lipzen A."/>
            <person name="Waldron R."/>
            <person name="Moloney N.M."/>
            <person name="Sperisen C."/>
            <person name="Kredics L."/>
            <person name="Vagvoelgyi C."/>
            <person name="Patrignani A."/>
            <person name="Fitzpatrick D."/>
            <person name="Nagy I."/>
            <person name="Doyle S."/>
            <person name="Anderson J.B."/>
            <person name="Grigoriev I.V."/>
            <person name="Gueldener U."/>
            <person name="Muensterkoetter M."/>
            <person name="Nagy L.G."/>
        </authorList>
    </citation>
    <scope>NUCLEOTIDE SEQUENCE [LARGE SCALE GENOMIC DNA]</scope>
    <source>
        <strain evidence="3">28-4</strain>
    </source>
</reference>
<keyword evidence="1" id="KW-1133">Transmembrane helix</keyword>
<gene>
    <name evidence="2" type="ORF">ARMSODRAFT_214980</name>
</gene>
<evidence type="ECO:0000313" key="3">
    <source>
        <dbReference type="Proteomes" id="UP000218334"/>
    </source>
</evidence>